<reference evidence="1 2" key="1">
    <citation type="submission" date="2018-05" db="EMBL/GenBank/DDBJ databases">
        <title>Draft Genome Sequence of Arthrobacter cumminsii IME1328, Isolated from a Patient Who Suffered from Foot Ulcers in China.</title>
        <authorList>
            <person name="Li M."/>
            <person name="Jiang Z."/>
            <person name="Sun Q."/>
            <person name="Tong Y."/>
        </authorList>
    </citation>
    <scope>NUCLEOTIDE SEQUENCE [LARGE SCALE GENOMIC DNA]</scope>
    <source>
        <strain evidence="1 2">IME1328</strain>
    </source>
</reference>
<dbReference type="Proteomes" id="UP000245514">
    <property type="component" value="Unassembled WGS sequence"/>
</dbReference>
<name>A0ABX5L7B6_9MICC</name>
<keyword evidence="2" id="KW-1185">Reference proteome</keyword>
<comment type="caution">
    <text evidence="1">The sequence shown here is derived from an EMBL/GenBank/DDBJ whole genome shotgun (WGS) entry which is preliminary data.</text>
</comment>
<accession>A0ABX5L7B6</accession>
<dbReference type="EMBL" id="QFWG01000016">
    <property type="protein sequence ID" value="PWI27100.1"/>
    <property type="molecule type" value="Genomic_DNA"/>
</dbReference>
<gene>
    <name evidence="1" type="ORF">CAY35_09280</name>
</gene>
<evidence type="ECO:0000313" key="1">
    <source>
        <dbReference type="EMBL" id="PWI27100.1"/>
    </source>
</evidence>
<organism evidence="1 2">
    <name type="scientific">Pseudoglutamicibacter cumminsii</name>
    <dbReference type="NCBI Taxonomy" id="156979"/>
    <lineage>
        <taxon>Bacteria</taxon>
        <taxon>Bacillati</taxon>
        <taxon>Actinomycetota</taxon>
        <taxon>Actinomycetes</taxon>
        <taxon>Micrococcales</taxon>
        <taxon>Micrococcaceae</taxon>
        <taxon>Pseudoglutamicibacter</taxon>
    </lineage>
</organism>
<protein>
    <submittedName>
        <fullName evidence="1">Uncharacterized protein</fullName>
    </submittedName>
</protein>
<sequence length="114" mass="12829">MHHHVGRVFTFDGERSFVVDAQAHAVFAVNFLGHLKAEFWLDDTEVNTCVPRGFIDFERLGKPRGTHRWGPVTSMAHIIRFLHRVSDDVVSAILYVLKAVSPVLASDGRVYGKV</sequence>
<evidence type="ECO:0000313" key="2">
    <source>
        <dbReference type="Proteomes" id="UP000245514"/>
    </source>
</evidence>
<proteinExistence type="predicted"/>